<feature type="compositionally biased region" description="Basic residues" evidence="1">
    <location>
        <begin position="127"/>
        <end position="136"/>
    </location>
</feature>
<feature type="region of interest" description="Disordered" evidence="1">
    <location>
        <begin position="22"/>
        <end position="138"/>
    </location>
</feature>
<dbReference type="EMBL" id="MU006296">
    <property type="protein sequence ID" value="KAF2853215.1"/>
    <property type="molecule type" value="Genomic_DNA"/>
</dbReference>
<feature type="compositionally biased region" description="Basic and acidic residues" evidence="1">
    <location>
        <begin position="347"/>
        <end position="358"/>
    </location>
</feature>
<feature type="compositionally biased region" description="Basic and acidic residues" evidence="1">
    <location>
        <begin position="365"/>
        <end position="382"/>
    </location>
</feature>
<evidence type="ECO:0000313" key="3">
    <source>
        <dbReference type="Proteomes" id="UP000799423"/>
    </source>
</evidence>
<feature type="compositionally biased region" description="Acidic residues" evidence="1">
    <location>
        <begin position="328"/>
        <end position="346"/>
    </location>
</feature>
<proteinExistence type="predicted"/>
<dbReference type="OrthoDB" id="3797649at2759"/>
<accession>A0A6A7BFF0</accession>
<name>A0A6A7BFF0_9PLEO</name>
<feature type="compositionally biased region" description="Basic and acidic residues" evidence="1">
    <location>
        <begin position="170"/>
        <end position="189"/>
    </location>
</feature>
<sequence length="583" mass="64613">MASYFELQPQDNGATAAHIQQVPADERKQLGRMSLMSPAVTQLLEDLDDEKSDSSSEGGSLFDEENLAGPDDKNTEPSGPSRQGNREKGSENTLTPSTLSPNRPPPKASSKKGSSAQPSGGGSARQKPTHMARFHSLRSMLFQANIEDKMKTNCKEETQKEAAATTKWKSQHDDRQMHRPKTPEAETVGKDGIGTRIRTKLRRITSKDVPTMSQISEDEANVELDDHASTASSDNESGRYDPVNDNGDTASINDSDIEELARWVSRGNSAGTRQAKPSAIVPELHEDSGHESMGQSDVDDLVRWVSRKSAAKEEHEQTQHTGYSDASTESDTELIENSSDEEEDADDLVRWISHRDGPRAGPLRRNLERNELDSDVERHYESDVPELGRWFKRHDGTSGESATSSPAHDRTDFFDEEEERGRPRSRASISPEPKQKNHLTEDDVDEIVRWVSRRDSKQQGQVTTANDEQATKLQQQEAKKKQLGMLVDKGSLSHSDLKEVIEHVRRTSLGEGTALKLTDSGTGSDPTLDLGDDDAEEIRGEEEAKKEQLGMTVDEGSLSHSDVQELLAHVRENDIRDDPVRVV</sequence>
<feature type="region of interest" description="Disordered" evidence="1">
    <location>
        <begin position="512"/>
        <end position="533"/>
    </location>
</feature>
<keyword evidence="3" id="KW-1185">Reference proteome</keyword>
<feature type="compositionally biased region" description="Polar residues" evidence="1">
    <location>
        <begin position="458"/>
        <end position="467"/>
    </location>
</feature>
<organism evidence="2 3">
    <name type="scientific">Plenodomus tracheiphilus IPT5</name>
    <dbReference type="NCBI Taxonomy" id="1408161"/>
    <lineage>
        <taxon>Eukaryota</taxon>
        <taxon>Fungi</taxon>
        <taxon>Dikarya</taxon>
        <taxon>Ascomycota</taxon>
        <taxon>Pezizomycotina</taxon>
        <taxon>Dothideomycetes</taxon>
        <taxon>Pleosporomycetidae</taxon>
        <taxon>Pleosporales</taxon>
        <taxon>Pleosporineae</taxon>
        <taxon>Leptosphaeriaceae</taxon>
        <taxon>Plenodomus</taxon>
    </lineage>
</organism>
<dbReference type="AlphaFoldDB" id="A0A6A7BFF0"/>
<feature type="region of interest" description="Disordered" evidence="1">
    <location>
        <begin position="152"/>
        <end position="487"/>
    </location>
</feature>
<protein>
    <submittedName>
        <fullName evidence="2">Uncharacterized protein</fullName>
    </submittedName>
</protein>
<feature type="compositionally biased region" description="Polar residues" evidence="1">
    <location>
        <begin position="91"/>
        <end position="101"/>
    </location>
</feature>
<gene>
    <name evidence="2" type="ORF">T440DRAFT_466199</name>
</gene>
<feature type="compositionally biased region" description="Basic and acidic residues" evidence="1">
    <location>
        <begin position="433"/>
        <end position="457"/>
    </location>
</feature>
<dbReference type="Proteomes" id="UP000799423">
    <property type="component" value="Unassembled WGS sequence"/>
</dbReference>
<reference evidence="2" key="1">
    <citation type="submission" date="2020-01" db="EMBL/GenBank/DDBJ databases">
        <authorList>
            <consortium name="DOE Joint Genome Institute"/>
            <person name="Haridas S."/>
            <person name="Albert R."/>
            <person name="Binder M."/>
            <person name="Bloem J."/>
            <person name="Labutti K."/>
            <person name="Salamov A."/>
            <person name="Andreopoulos B."/>
            <person name="Baker S.E."/>
            <person name="Barry K."/>
            <person name="Bills G."/>
            <person name="Bluhm B.H."/>
            <person name="Cannon C."/>
            <person name="Castanera R."/>
            <person name="Culley D.E."/>
            <person name="Daum C."/>
            <person name="Ezra D."/>
            <person name="Gonzalez J.B."/>
            <person name="Henrissat B."/>
            <person name="Kuo A."/>
            <person name="Liang C."/>
            <person name="Lipzen A."/>
            <person name="Lutzoni F."/>
            <person name="Magnuson J."/>
            <person name="Mondo S."/>
            <person name="Nolan M."/>
            <person name="Ohm R."/>
            <person name="Pangilinan J."/>
            <person name="Park H.-J."/>
            <person name="Ramirez L."/>
            <person name="Alfaro M."/>
            <person name="Sun H."/>
            <person name="Tritt A."/>
            <person name="Yoshinaga Y."/>
            <person name="Zwiers L.-H."/>
            <person name="Turgeon B.G."/>
            <person name="Goodwin S.B."/>
            <person name="Spatafora J.W."/>
            <person name="Crous P.W."/>
            <person name="Grigoriev I.V."/>
        </authorList>
    </citation>
    <scope>NUCLEOTIDE SEQUENCE</scope>
    <source>
        <strain evidence="2">IPT5</strain>
    </source>
</reference>
<evidence type="ECO:0000313" key="2">
    <source>
        <dbReference type="EMBL" id="KAF2853215.1"/>
    </source>
</evidence>
<evidence type="ECO:0000256" key="1">
    <source>
        <dbReference type="SAM" id="MobiDB-lite"/>
    </source>
</evidence>